<comment type="caution">
    <text evidence="1">The sequence shown here is derived from an EMBL/GenBank/DDBJ whole genome shotgun (WGS) entry which is preliminary data.</text>
</comment>
<evidence type="ECO:0000313" key="3">
    <source>
        <dbReference type="Proteomes" id="UP000499080"/>
    </source>
</evidence>
<dbReference type="EMBL" id="BGPR01102483">
    <property type="protein sequence ID" value="GBM63245.1"/>
    <property type="molecule type" value="Genomic_DNA"/>
</dbReference>
<protein>
    <submittedName>
        <fullName evidence="1">Uncharacterized protein</fullName>
    </submittedName>
</protein>
<dbReference type="AlphaFoldDB" id="A0A4Y2HD71"/>
<proteinExistence type="predicted"/>
<keyword evidence="3" id="KW-1185">Reference proteome</keyword>
<accession>A0A4Y2HD71</accession>
<name>A0A4Y2HD71_ARAVE</name>
<dbReference type="EMBL" id="BGPR01102485">
    <property type="protein sequence ID" value="GBM63254.1"/>
    <property type="molecule type" value="Genomic_DNA"/>
</dbReference>
<reference evidence="1 3" key="1">
    <citation type="journal article" date="2019" name="Sci. Rep.">
        <title>Orb-weaving spider Araneus ventricosus genome elucidates the spidroin gene catalogue.</title>
        <authorList>
            <person name="Kono N."/>
            <person name="Nakamura H."/>
            <person name="Ohtoshi R."/>
            <person name="Moran D.A.P."/>
            <person name="Shinohara A."/>
            <person name="Yoshida Y."/>
            <person name="Fujiwara M."/>
            <person name="Mori M."/>
            <person name="Tomita M."/>
            <person name="Arakawa K."/>
        </authorList>
    </citation>
    <scope>NUCLEOTIDE SEQUENCE [LARGE SCALE GENOMIC DNA]</scope>
</reference>
<dbReference type="Proteomes" id="UP000499080">
    <property type="component" value="Unassembled WGS sequence"/>
</dbReference>
<evidence type="ECO:0000313" key="2">
    <source>
        <dbReference type="EMBL" id="GBM63254.1"/>
    </source>
</evidence>
<sequence>MFCSSNRYYIRGVEEEEMFGKYTEKFNSISPIPPQTAPFDRGRTQAVSGARVNFTGEKWFLSLLTIDRPNLGVVSPRISVKKGFHSGFVKEHLLQFLRYWNSYSSRAQRVKKDVKILVIFFEENQCFSKAIELER</sequence>
<gene>
    <name evidence="2" type="ORF">AVEN_132154_1</name>
    <name evidence="1" type="ORF">AVEN_61918_1</name>
</gene>
<evidence type="ECO:0000313" key="1">
    <source>
        <dbReference type="EMBL" id="GBM63245.1"/>
    </source>
</evidence>
<organism evidence="1 3">
    <name type="scientific">Araneus ventricosus</name>
    <name type="common">Orbweaver spider</name>
    <name type="synonym">Epeira ventricosa</name>
    <dbReference type="NCBI Taxonomy" id="182803"/>
    <lineage>
        <taxon>Eukaryota</taxon>
        <taxon>Metazoa</taxon>
        <taxon>Ecdysozoa</taxon>
        <taxon>Arthropoda</taxon>
        <taxon>Chelicerata</taxon>
        <taxon>Arachnida</taxon>
        <taxon>Araneae</taxon>
        <taxon>Araneomorphae</taxon>
        <taxon>Entelegynae</taxon>
        <taxon>Araneoidea</taxon>
        <taxon>Araneidae</taxon>
        <taxon>Araneus</taxon>
    </lineage>
</organism>